<dbReference type="Pfam" id="PF13672">
    <property type="entry name" value="PP2C_2"/>
    <property type="match status" value="1"/>
</dbReference>
<feature type="compositionally biased region" description="Low complexity" evidence="1">
    <location>
        <begin position="436"/>
        <end position="449"/>
    </location>
</feature>
<protein>
    <recommendedName>
        <fullName evidence="2">PPM-type phosphatase domain-containing protein</fullName>
    </recommendedName>
</protein>
<evidence type="ECO:0000313" key="4">
    <source>
        <dbReference type="Proteomes" id="UP000612055"/>
    </source>
</evidence>
<feature type="compositionally biased region" description="Gly residues" evidence="1">
    <location>
        <begin position="414"/>
        <end position="435"/>
    </location>
</feature>
<feature type="region of interest" description="Disordered" evidence="1">
    <location>
        <begin position="586"/>
        <end position="659"/>
    </location>
</feature>
<dbReference type="PANTHER" id="PTHR21586">
    <property type="entry name" value="TIPA"/>
    <property type="match status" value="1"/>
</dbReference>
<dbReference type="EMBL" id="JAEHOE010000004">
    <property type="protein sequence ID" value="KAG2500205.1"/>
    <property type="molecule type" value="Genomic_DNA"/>
</dbReference>
<feature type="compositionally biased region" description="Gly residues" evidence="1">
    <location>
        <begin position="598"/>
        <end position="608"/>
    </location>
</feature>
<accession>A0A835YC44</accession>
<reference evidence="3" key="1">
    <citation type="journal article" date="2020" name="bioRxiv">
        <title>Comparative genomics of Chlamydomonas.</title>
        <authorList>
            <person name="Craig R.J."/>
            <person name="Hasan A.R."/>
            <person name="Ness R.W."/>
            <person name="Keightley P.D."/>
        </authorList>
    </citation>
    <scope>NUCLEOTIDE SEQUENCE</scope>
    <source>
        <strain evidence="3">CCAP 11/70</strain>
    </source>
</reference>
<feature type="region of interest" description="Disordered" evidence="1">
    <location>
        <begin position="472"/>
        <end position="507"/>
    </location>
</feature>
<dbReference type="InterPro" id="IPR001932">
    <property type="entry name" value="PPM-type_phosphatase-like_dom"/>
</dbReference>
<dbReference type="PANTHER" id="PTHR21586:SF0">
    <property type="entry name" value="PP2C-LIKE DOMAIN-CONTAINING PROTEIN CG9801"/>
    <property type="match status" value="1"/>
</dbReference>
<evidence type="ECO:0000259" key="2">
    <source>
        <dbReference type="Pfam" id="PF13672"/>
    </source>
</evidence>
<feature type="region of interest" description="Disordered" evidence="1">
    <location>
        <begin position="360"/>
        <end position="455"/>
    </location>
</feature>
<gene>
    <name evidence="3" type="ORF">HYH03_001784</name>
</gene>
<dbReference type="Proteomes" id="UP000612055">
    <property type="component" value="Unassembled WGS sequence"/>
</dbReference>
<dbReference type="InterPro" id="IPR053287">
    <property type="entry name" value="PP2C-like_domain"/>
</dbReference>
<dbReference type="SUPFAM" id="SSF81606">
    <property type="entry name" value="PP2C-like"/>
    <property type="match status" value="1"/>
</dbReference>
<feature type="compositionally biased region" description="Gly residues" evidence="1">
    <location>
        <begin position="379"/>
        <end position="398"/>
    </location>
</feature>
<feature type="region of interest" description="Disordered" evidence="1">
    <location>
        <begin position="541"/>
        <end position="574"/>
    </location>
</feature>
<dbReference type="OrthoDB" id="2556847at2759"/>
<evidence type="ECO:0000256" key="1">
    <source>
        <dbReference type="SAM" id="MobiDB-lite"/>
    </source>
</evidence>
<proteinExistence type="predicted"/>
<feature type="compositionally biased region" description="Basic and acidic residues" evidence="1">
    <location>
        <begin position="473"/>
        <end position="495"/>
    </location>
</feature>
<feature type="domain" description="PPM-type phosphatase" evidence="2">
    <location>
        <begin position="94"/>
        <end position="288"/>
    </location>
</feature>
<dbReference type="Gene3D" id="3.60.40.10">
    <property type="entry name" value="PPM-type phosphatase domain"/>
    <property type="match status" value="1"/>
</dbReference>
<evidence type="ECO:0000313" key="3">
    <source>
        <dbReference type="EMBL" id="KAG2500205.1"/>
    </source>
</evidence>
<keyword evidence="4" id="KW-1185">Reference proteome</keyword>
<comment type="caution">
    <text evidence="3">The sequence shown here is derived from an EMBL/GenBank/DDBJ whole genome shotgun (WGS) entry which is preliminary data.</text>
</comment>
<dbReference type="InterPro" id="IPR036457">
    <property type="entry name" value="PPM-type-like_dom_sf"/>
</dbReference>
<sequence length="659" mass="66976">MVWEYFRKLGAKLREQSAARKLEAGTICGKQGAEATPPEANLHLSKPNLTIVASHSGPDNGVAVYRQFAPDLQATWENSVDWAYGVSVSMYDLGPTGRRNGEPVADCFGIIAYPDGAILAVADGVNWGEPPRRAARCAVLGCLNHLHNALKHHEGDSTLDSNMVFRHMTESIGAAQKLILQQFGTLTTLVVTVVLPLKWVRAPGRWAAMTLTVGDSAAYVYRAASRTVEEVTAAAHAEGARDPRWCPGALGYAMGEDPDLANMMMCLTFLDEGDYVFLTSDGVADNFDPVIRKMARHQPLSAPALVPALGAPQILESNDNELPALSPAECQAKAMDLLRGAIIDADRKLSSGEAAHGTVTYIPTPASTPASGVTPGHTPGAGSGGLPSGPGGGAGGSGSPSPSRQGHEGEEGGEGGAGAGLSGVDSGEGLGGAGSSGLPSGSAAASSSSRRNRHMTARGLAEQLLQHVYEVTEEQRTHVEARNRERERGLSRGEGGDGPSLGTDNKHGGLMGMAPAARPPGKMDHATVAAYQVGRRKASAVLKAQARSSGSMGGPGLGPGSGMSTPHGSVPPAASALTASQCLGSAGSGTLLGPHHPGPGGAQPGPAGGAARSNSANRGLMHPITLPVSPMPPIDSAGADAAAAAPASSPGAKHAAASS</sequence>
<feature type="compositionally biased region" description="Gly residues" evidence="1">
    <location>
        <begin position="551"/>
        <end position="561"/>
    </location>
</feature>
<feature type="compositionally biased region" description="Low complexity" evidence="1">
    <location>
        <begin position="635"/>
        <end position="659"/>
    </location>
</feature>
<dbReference type="AlphaFoldDB" id="A0A835YC44"/>
<organism evidence="3 4">
    <name type="scientific">Edaphochlamys debaryana</name>
    <dbReference type="NCBI Taxonomy" id="47281"/>
    <lineage>
        <taxon>Eukaryota</taxon>
        <taxon>Viridiplantae</taxon>
        <taxon>Chlorophyta</taxon>
        <taxon>core chlorophytes</taxon>
        <taxon>Chlorophyceae</taxon>
        <taxon>CS clade</taxon>
        <taxon>Chlamydomonadales</taxon>
        <taxon>Chlamydomonadales incertae sedis</taxon>
        <taxon>Edaphochlamys</taxon>
    </lineage>
</organism>
<name>A0A835YC44_9CHLO</name>